<dbReference type="EMBL" id="JBHFEH010000015">
    <property type="protein sequence ID" value="KAL2054488.1"/>
    <property type="molecule type" value="Genomic_DNA"/>
</dbReference>
<organism evidence="2 3">
    <name type="scientific">Lepraria finkii</name>
    <dbReference type="NCBI Taxonomy" id="1340010"/>
    <lineage>
        <taxon>Eukaryota</taxon>
        <taxon>Fungi</taxon>
        <taxon>Dikarya</taxon>
        <taxon>Ascomycota</taxon>
        <taxon>Pezizomycotina</taxon>
        <taxon>Lecanoromycetes</taxon>
        <taxon>OSLEUM clade</taxon>
        <taxon>Lecanoromycetidae</taxon>
        <taxon>Lecanorales</taxon>
        <taxon>Lecanorineae</taxon>
        <taxon>Stereocaulaceae</taxon>
        <taxon>Lepraria</taxon>
    </lineage>
</organism>
<keyword evidence="3" id="KW-1185">Reference proteome</keyword>
<reference evidence="2 3" key="1">
    <citation type="submission" date="2024-09" db="EMBL/GenBank/DDBJ databases">
        <title>Rethinking Asexuality: The Enigmatic Case of Functional Sexual Genes in Lepraria (Stereocaulaceae).</title>
        <authorList>
            <person name="Doellman M."/>
            <person name="Sun Y."/>
            <person name="Barcenas-Pena A."/>
            <person name="Lumbsch H.T."/>
            <person name="Grewe F."/>
        </authorList>
    </citation>
    <scope>NUCLEOTIDE SEQUENCE [LARGE SCALE GENOMIC DNA]</scope>
    <source>
        <strain evidence="2 3">Grewe 0041</strain>
    </source>
</reference>
<proteinExistence type="predicted"/>
<feature type="compositionally biased region" description="Polar residues" evidence="1">
    <location>
        <begin position="7"/>
        <end position="29"/>
    </location>
</feature>
<gene>
    <name evidence="2" type="ORF">ABVK25_005236</name>
</gene>
<name>A0ABR4BF22_9LECA</name>
<comment type="caution">
    <text evidence="2">The sequence shown here is derived from an EMBL/GenBank/DDBJ whole genome shotgun (WGS) entry which is preliminary data.</text>
</comment>
<evidence type="ECO:0000256" key="1">
    <source>
        <dbReference type="SAM" id="MobiDB-lite"/>
    </source>
</evidence>
<sequence>MPGRAPTNGQNSQAGGNPASSQLEQWSRNAHTHEQVAMGQQASRPSEAEMRARLAELEHRSQGNGCNGNR</sequence>
<accession>A0ABR4BF22</accession>
<evidence type="ECO:0000313" key="3">
    <source>
        <dbReference type="Proteomes" id="UP001590951"/>
    </source>
</evidence>
<feature type="compositionally biased region" description="Basic and acidic residues" evidence="1">
    <location>
        <begin position="46"/>
        <end position="61"/>
    </location>
</feature>
<protein>
    <submittedName>
        <fullName evidence="2">Uncharacterized protein</fullName>
    </submittedName>
</protein>
<evidence type="ECO:0000313" key="2">
    <source>
        <dbReference type="EMBL" id="KAL2054488.1"/>
    </source>
</evidence>
<feature type="region of interest" description="Disordered" evidence="1">
    <location>
        <begin position="1"/>
        <end position="70"/>
    </location>
</feature>
<dbReference type="Proteomes" id="UP001590951">
    <property type="component" value="Unassembled WGS sequence"/>
</dbReference>